<dbReference type="AlphaFoldDB" id="A0A1Q8Q6S8"/>
<dbReference type="InterPro" id="IPR009665">
    <property type="entry name" value="YyaC"/>
</dbReference>
<keyword evidence="1" id="KW-0378">Hydrolase</keyword>
<dbReference type="InterPro" id="IPR023430">
    <property type="entry name" value="Pept_HybD-like_dom_sf"/>
</dbReference>
<dbReference type="STRING" id="1714264.BTO30_06625"/>
<dbReference type="NCBIfam" id="TIGR02841">
    <property type="entry name" value="spore_YyaC"/>
    <property type="match status" value="1"/>
</dbReference>
<evidence type="ECO:0000313" key="1">
    <source>
        <dbReference type="EMBL" id="OLN23048.1"/>
    </source>
</evidence>
<organism evidence="1 2">
    <name type="scientific">Domibacillus antri</name>
    <dbReference type="NCBI Taxonomy" id="1714264"/>
    <lineage>
        <taxon>Bacteria</taxon>
        <taxon>Bacillati</taxon>
        <taxon>Bacillota</taxon>
        <taxon>Bacilli</taxon>
        <taxon>Bacillales</taxon>
        <taxon>Bacillaceae</taxon>
        <taxon>Domibacillus</taxon>
    </lineage>
</organism>
<comment type="caution">
    <text evidence="1">The sequence shown here is derived from an EMBL/GenBank/DDBJ whole genome shotgun (WGS) entry which is preliminary data.</text>
</comment>
<dbReference type="EMBL" id="MSDU01000010">
    <property type="protein sequence ID" value="OLN23048.1"/>
    <property type="molecule type" value="Genomic_DNA"/>
</dbReference>
<dbReference type="Proteomes" id="UP000185568">
    <property type="component" value="Unassembled WGS sequence"/>
</dbReference>
<keyword evidence="2" id="KW-1185">Reference proteome</keyword>
<name>A0A1Q8Q6S8_9BACI</name>
<dbReference type="SUPFAM" id="SSF53163">
    <property type="entry name" value="HybD-like"/>
    <property type="match status" value="1"/>
</dbReference>
<protein>
    <submittedName>
        <fullName evidence="1">Spore protease YyaC</fullName>
    </submittedName>
</protein>
<gene>
    <name evidence="1" type="ORF">BTO30_06625</name>
</gene>
<accession>A0A1Q8Q6S8</accession>
<dbReference type="Pfam" id="PF06866">
    <property type="entry name" value="DUF1256"/>
    <property type="match status" value="1"/>
</dbReference>
<dbReference type="GO" id="GO:0008233">
    <property type="term" value="F:peptidase activity"/>
    <property type="evidence" value="ECO:0007669"/>
    <property type="project" value="UniProtKB-KW"/>
</dbReference>
<proteinExistence type="predicted"/>
<reference evidence="1 2" key="1">
    <citation type="submission" date="2016-12" db="EMBL/GenBank/DDBJ databases">
        <title>Domibacillus antri genome sequencing.</title>
        <authorList>
            <person name="Verma A."/>
            <person name="Krishnamurthi S."/>
        </authorList>
    </citation>
    <scope>NUCLEOTIDE SEQUENCE [LARGE SCALE GENOMIC DNA]</scope>
    <source>
        <strain evidence="1 2">XD80</strain>
    </source>
</reference>
<sequence length="198" mass="22367">MFLFWNRKKREGNGKRIYGIKWGEHIDKQQMEIIACELQNIFQKTASREIVILCIGSDLSIGDSLGPLVGTILEEKQVPYHVYGTLKEPVHAQNITNIVNKIHKRFKDPFIFSIDASLGKNSEIGYISLEEGPLTPGKALKRNLPNVGDYHIKAIVNEIDPSSPTKFLKETRLYMVMNLSKIIAEMIVQTAALKSPCK</sequence>
<evidence type="ECO:0000313" key="2">
    <source>
        <dbReference type="Proteomes" id="UP000185568"/>
    </source>
</evidence>
<dbReference type="GO" id="GO:0006508">
    <property type="term" value="P:proteolysis"/>
    <property type="evidence" value="ECO:0007669"/>
    <property type="project" value="UniProtKB-KW"/>
</dbReference>
<keyword evidence="1" id="KW-0645">Protease</keyword>